<dbReference type="PANTHER" id="PTHR33327:SF3">
    <property type="entry name" value="RNA-DIRECTED DNA POLYMERASE"/>
    <property type="match status" value="1"/>
</dbReference>
<dbReference type="Pfam" id="PF23055">
    <property type="entry name" value="DUF7041"/>
    <property type="match status" value="1"/>
</dbReference>
<accession>A0A8X6L9M7</accession>
<dbReference type="AlphaFoldDB" id="A0A8X6L9M7"/>
<dbReference type="InterPro" id="IPR055469">
    <property type="entry name" value="DUF7041"/>
</dbReference>
<dbReference type="PANTHER" id="PTHR33327">
    <property type="entry name" value="ENDONUCLEASE"/>
    <property type="match status" value="1"/>
</dbReference>
<evidence type="ECO:0000313" key="3">
    <source>
        <dbReference type="Proteomes" id="UP000887116"/>
    </source>
</evidence>
<keyword evidence="3" id="KW-1185">Reference proteome</keyword>
<evidence type="ECO:0000259" key="1">
    <source>
        <dbReference type="Pfam" id="PF23055"/>
    </source>
</evidence>
<proteinExistence type="predicted"/>
<dbReference type="EMBL" id="BMAO01034997">
    <property type="protein sequence ID" value="GFR00427.1"/>
    <property type="molecule type" value="Genomic_DNA"/>
</dbReference>
<organism evidence="2 3">
    <name type="scientific">Trichonephila clavata</name>
    <name type="common">Joro spider</name>
    <name type="synonym">Nephila clavata</name>
    <dbReference type="NCBI Taxonomy" id="2740835"/>
    <lineage>
        <taxon>Eukaryota</taxon>
        <taxon>Metazoa</taxon>
        <taxon>Ecdysozoa</taxon>
        <taxon>Arthropoda</taxon>
        <taxon>Chelicerata</taxon>
        <taxon>Arachnida</taxon>
        <taxon>Araneae</taxon>
        <taxon>Araneomorphae</taxon>
        <taxon>Entelegynae</taxon>
        <taxon>Araneoidea</taxon>
        <taxon>Nephilidae</taxon>
        <taxon>Trichonephila</taxon>
    </lineage>
</organism>
<protein>
    <recommendedName>
        <fullName evidence="1">DUF7041 domain-containing protein</fullName>
    </recommendedName>
</protein>
<name>A0A8X6L9M7_TRICU</name>
<gene>
    <name evidence="2" type="primary">AVEN_33458_1</name>
    <name evidence="2" type="ORF">TNCT_595431</name>
</gene>
<feature type="domain" description="DUF7041" evidence="1">
    <location>
        <begin position="14"/>
        <end position="95"/>
    </location>
</feature>
<sequence>MSKENIAKIAFCAPPFWRAQPELWFLKVESTFKAVEISPDATKFHCVVAALHSSVLNCVVDILKSPPATDSYGALKTYIVDYFAKSEPTRLKTLFQDMTLGDRWPSQLLKEMRTVAGNKITEEGLKVLWLQHLPVTMQQILSVSSEDLTGLTKMANKIFEVPGFSVKVSHNEKSIFVKEFEALTLEVTTLKRTIEGFF</sequence>
<dbReference type="OrthoDB" id="10048650at2759"/>
<dbReference type="Proteomes" id="UP000887116">
    <property type="component" value="Unassembled WGS sequence"/>
</dbReference>
<evidence type="ECO:0000313" key="2">
    <source>
        <dbReference type="EMBL" id="GFR00427.1"/>
    </source>
</evidence>
<comment type="caution">
    <text evidence="2">The sequence shown here is derived from an EMBL/GenBank/DDBJ whole genome shotgun (WGS) entry which is preliminary data.</text>
</comment>
<reference evidence="2" key="1">
    <citation type="submission" date="2020-07" db="EMBL/GenBank/DDBJ databases">
        <title>Multicomponent nature underlies the extraordinary mechanical properties of spider dragline silk.</title>
        <authorList>
            <person name="Kono N."/>
            <person name="Nakamura H."/>
            <person name="Mori M."/>
            <person name="Yoshida Y."/>
            <person name="Ohtoshi R."/>
            <person name="Malay A.D."/>
            <person name="Moran D.A.P."/>
            <person name="Tomita M."/>
            <person name="Numata K."/>
            <person name="Arakawa K."/>
        </authorList>
    </citation>
    <scope>NUCLEOTIDE SEQUENCE</scope>
</reference>